<dbReference type="CDD" id="cd20078">
    <property type="entry name" value="XPF_nuclease_XPF_euk"/>
    <property type="match status" value="1"/>
</dbReference>
<evidence type="ECO:0000256" key="1">
    <source>
        <dbReference type="ARBA" id="ARBA00004123"/>
    </source>
</evidence>
<evidence type="ECO:0000313" key="12">
    <source>
        <dbReference type="EMBL" id="KAF5376921.1"/>
    </source>
</evidence>
<dbReference type="PANTHER" id="PTHR10150">
    <property type="entry name" value="DNA REPAIR ENDONUCLEASE XPF"/>
    <property type="match status" value="1"/>
</dbReference>
<evidence type="ECO:0000256" key="3">
    <source>
        <dbReference type="ARBA" id="ARBA00022722"/>
    </source>
</evidence>
<evidence type="ECO:0000256" key="5">
    <source>
        <dbReference type="ARBA" id="ARBA00022763"/>
    </source>
</evidence>
<dbReference type="Gene3D" id="3.40.50.10130">
    <property type="match status" value="1"/>
</dbReference>
<protein>
    <recommendedName>
        <fullName evidence="11">ERCC4 domain-containing protein</fullName>
    </recommendedName>
</protein>
<dbReference type="InterPro" id="IPR010994">
    <property type="entry name" value="RuvA_2-like"/>
</dbReference>
<evidence type="ECO:0000313" key="13">
    <source>
        <dbReference type="Proteomes" id="UP000565441"/>
    </source>
</evidence>
<proteinExistence type="inferred from homology"/>
<feature type="region of interest" description="Disordered" evidence="10">
    <location>
        <begin position="529"/>
        <end position="569"/>
    </location>
</feature>
<comment type="subcellular location">
    <subcellularLocation>
        <location evidence="1">Nucleus</location>
    </subcellularLocation>
</comment>
<dbReference type="InterPro" id="IPR047520">
    <property type="entry name" value="XPF_nuclease"/>
</dbReference>
<dbReference type="OrthoDB" id="361020at2759"/>
<dbReference type="Gene3D" id="1.10.150.20">
    <property type="entry name" value="5' to 3' exonuclease, C-terminal subdomain"/>
    <property type="match status" value="1"/>
</dbReference>
<dbReference type="InterPro" id="IPR011335">
    <property type="entry name" value="Restrct_endonuc-II-like"/>
</dbReference>
<evidence type="ECO:0000256" key="8">
    <source>
        <dbReference type="ARBA" id="ARBA00023204"/>
    </source>
</evidence>
<dbReference type="GO" id="GO:1901255">
    <property type="term" value="P:nucleotide-excision repair involved in interstrand cross-link repair"/>
    <property type="evidence" value="ECO:0007669"/>
    <property type="project" value="TreeGrafter"/>
</dbReference>
<accession>A0A8H5H4R2</accession>
<dbReference type="GO" id="GO:0000110">
    <property type="term" value="C:nucleotide-excision repair factor 1 complex"/>
    <property type="evidence" value="ECO:0007669"/>
    <property type="project" value="TreeGrafter"/>
</dbReference>
<dbReference type="Proteomes" id="UP000565441">
    <property type="component" value="Unassembled WGS sequence"/>
</dbReference>
<evidence type="ECO:0000256" key="7">
    <source>
        <dbReference type="ARBA" id="ARBA00023125"/>
    </source>
</evidence>
<dbReference type="AlphaFoldDB" id="A0A8H5H4R2"/>
<keyword evidence="5" id="KW-0227">DNA damage</keyword>
<organism evidence="12 13">
    <name type="scientific">Tricholomella constricta</name>
    <dbReference type="NCBI Taxonomy" id="117010"/>
    <lineage>
        <taxon>Eukaryota</taxon>
        <taxon>Fungi</taxon>
        <taxon>Dikarya</taxon>
        <taxon>Basidiomycota</taxon>
        <taxon>Agaricomycotina</taxon>
        <taxon>Agaricomycetes</taxon>
        <taxon>Agaricomycetidae</taxon>
        <taxon>Agaricales</taxon>
        <taxon>Tricholomatineae</taxon>
        <taxon>Lyophyllaceae</taxon>
        <taxon>Tricholomella</taxon>
    </lineage>
</organism>
<dbReference type="GO" id="GO:0000724">
    <property type="term" value="P:double-strand break repair via homologous recombination"/>
    <property type="evidence" value="ECO:0007669"/>
    <property type="project" value="TreeGrafter"/>
</dbReference>
<feature type="compositionally biased region" description="Basic and acidic residues" evidence="10">
    <location>
        <begin position="529"/>
        <end position="538"/>
    </location>
</feature>
<feature type="domain" description="ERCC4" evidence="11">
    <location>
        <begin position="752"/>
        <end position="832"/>
    </location>
</feature>
<keyword evidence="13" id="KW-1185">Reference proteome</keyword>
<dbReference type="GO" id="GO:0000014">
    <property type="term" value="F:single-stranded DNA endodeoxyribonuclease activity"/>
    <property type="evidence" value="ECO:0007669"/>
    <property type="project" value="TreeGrafter"/>
</dbReference>
<keyword evidence="4" id="KW-0255">Endonuclease</keyword>
<keyword evidence="9" id="KW-0539">Nucleus</keyword>
<sequence>MSALLPYHKAILERIHDPATSDLLVLARGLGLRRIICTLMKIYESPQNLVLLVNATPEEESEIGEELGLMGCRKPGLRVLGYETVSKDRQDLYKKGGLVSVTSRILVVDMLQSDIPTHLITGIIVMHAEKVTALVLEAFIVRLYREKNKTGFLKAFTDQPEHITSGLSPLKNIMKELQLRKVHIYPRFQEDVKKSLERRRADVVELSQPLTESMADIHHAIIQCMSTTLSELKRSNTTLDLDDFNVDNAYFRSFDLVVRRQLDSVWHKVGPRTKQLVNDLGTLRRLLYYLLTYDPLHFHAYLETLIASNTTSASGGTKQHQSPWLLTDAAHIIFQVAKRRCYTVDSTTKVQLPAVIDLADDEAGWEALDEIENTASTSTTKGKEKETRPFWLPKGMDPVLEELPKWNLLAEILQEAEEEMLRQKALRKPITSVTPGTETVLVMASSTRTCSVLTEFLSSIDHDAPNGSKGRRMMLQKLRLYLWWKTKLAQRKQDGKSHFALPVVGGRVGDGFEKLYYGNGDYVSEALKKKDKEKAERAKSRRRVRGGAPAAPAPSQRDSSSKNDSHDSVMGAIQTEAESFAEFWESQAGGQGSSELPIELADDMISLDFESGAFEIDFDAHYGLLAPEQTVLVRAYSDDTDDRMLAEIRPKFIVMFEPNMEFIRRIEVYKSSNPGLAVRVYHMVYGGSCEEHKYLAGIRREKESFERLIKERGSMLLPLLEERRDGASDAVIKTISTRIGGGRRELNTQPSRVIVDMREFRSTLPSLLHASNLLVIPATLTVGDYIITPEICVERKSLSDLISSFNSGRLYTQCELMSVHYKTPMLLIEFEEDKAFTLDIVSDIKSYVKPTGKYPQKKKQGSTADSDHTAMLQSKICLLTLSFPRVRIIWSSSPYATTEIFKDLKTNNPEPDPAKAIAVGADDDTEAGAGINAAAEELLRCLPGINAKNIKHVMNRISTVRQLCEMDIFQVQDLLGVEPGKLCWEFMHRGETNR</sequence>
<dbReference type="GO" id="GO:0000712">
    <property type="term" value="P:resolution of meiotic recombination intermediates"/>
    <property type="evidence" value="ECO:0007669"/>
    <property type="project" value="TreeGrafter"/>
</dbReference>
<dbReference type="GO" id="GO:0003684">
    <property type="term" value="F:damaged DNA binding"/>
    <property type="evidence" value="ECO:0007669"/>
    <property type="project" value="TreeGrafter"/>
</dbReference>
<dbReference type="PANTHER" id="PTHR10150:SF0">
    <property type="entry name" value="DNA REPAIR ENDONUCLEASE XPF"/>
    <property type="match status" value="1"/>
</dbReference>
<dbReference type="FunFam" id="3.40.50.10130:FF:000002">
    <property type="entry name" value="DNA repair endonuclease XPF"/>
    <property type="match status" value="1"/>
</dbReference>
<keyword evidence="7" id="KW-0238">DNA-binding</keyword>
<dbReference type="EMBL" id="JAACJP010000026">
    <property type="protein sequence ID" value="KAF5376921.1"/>
    <property type="molecule type" value="Genomic_DNA"/>
</dbReference>
<name>A0A8H5H4R2_9AGAR</name>
<gene>
    <name evidence="12" type="ORF">D9615_007331</name>
</gene>
<dbReference type="SUPFAM" id="SSF47781">
    <property type="entry name" value="RuvA domain 2-like"/>
    <property type="match status" value="1"/>
</dbReference>
<keyword evidence="6" id="KW-0378">Hydrolase</keyword>
<dbReference type="Pfam" id="PF02732">
    <property type="entry name" value="ERCC4"/>
    <property type="match status" value="1"/>
</dbReference>
<dbReference type="InterPro" id="IPR006166">
    <property type="entry name" value="ERCC4_domain"/>
</dbReference>
<keyword evidence="3" id="KW-0540">Nuclease</keyword>
<evidence type="ECO:0000259" key="11">
    <source>
        <dbReference type="SMART" id="SM00891"/>
    </source>
</evidence>
<dbReference type="SMART" id="SM00891">
    <property type="entry name" value="ERCC4"/>
    <property type="match status" value="1"/>
</dbReference>
<evidence type="ECO:0000256" key="4">
    <source>
        <dbReference type="ARBA" id="ARBA00022759"/>
    </source>
</evidence>
<evidence type="ECO:0000256" key="6">
    <source>
        <dbReference type="ARBA" id="ARBA00022801"/>
    </source>
</evidence>
<dbReference type="GO" id="GO:0003697">
    <property type="term" value="F:single-stranded DNA binding"/>
    <property type="evidence" value="ECO:0007669"/>
    <property type="project" value="TreeGrafter"/>
</dbReference>
<comment type="caution">
    <text evidence="12">The sequence shown here is derived from an EMBL/GenBank/DDBJ whole genome shotgun (WGS) entry which is preliminary data.</text>
</comment>
<keyword evidence="8" id="KW-0234">DNA repair</keyword>
<evidence type="ECO:0000256" key="9">
    <source>
        <dbReference type="ARBA" id="ARBA00023242"/>
    </source>
</evidence>
<evidence type="ECO:0000256" key="10">
    <source>
        <dbReference type="SAM" id="MobiDB-lite"/>
    </source>
</evidence>
<evidence type="ECO:0000256" key="2">
    <source>
        <dbReference type="ARBA" id="ARBA00010015"/>
    </source>
</evidence>
<reference evidence="12 13" key="1">
    <citation type="journal article" date="2020" name="ISME J.">
        <title>Uncovering the hidden diversity of litter-decomposition mechanisms in mushroom-forming fungi.</title>
        <authorList>
            <person name="Floudas D."/>
            <person name="Bentzer J."/>
            <person name="Ahren D."/>
            <person name="Johansson T."/>
            <person name="Persson P."/>
            <person name="Tunlid A."/>
        </authorList>
    </citation>
    <scope>NUCLEOTIDE SEQUENCE [LARGE SCALE GENOMIC DNA]</scope>
    <source>
        <strain evidence="12 13">CBS 661.87</strain>
    </source>
</reference>
<comment type="similarity">
    <text evidence="2">Belongs to the XPF family.</text>
</comment>
<dbReference type="SUPFAM" id="SSF52980">
    <property type="entry name" value="Restriction endonuclease-like"/>
    <property type="match status" value="1"/>
</dbReference>